<dbReference type="Proteomes" id="UP000193061">
    <property type="component" value="Unassembled WGS sequence"/>
</dbReference>
<dbReference type="InterPro" id="IPR042208">
    <property type="entry name" value="D-ser_dehydrat-like_sf"/>
</dbReference>
<evidence type="ECO:0000313" key="5">
    <source>
        <dbReference type="Proteomes" id="UP000193061"/>
    </source>
</evidence>
<dbReference type="CDD" id="cd06812">
    <property type="entry name" value="PLPDE_III_DSD_D-TA_like_1"/>
    <property type="match status" value="1"/>
</dbReference>
<dbReference type="InterPro" id="IPR026956">
    <property type="entry name" value="D-ser_dehydrat-like_dom"/>
</dbReference>
<evidence type="ECO:0000256" key="2">
    <source>
        <dbReference type="ARBA" id="ARBA00023239"/>
    </source>
</evidence>
<dbReference type="Gene3D" id="3.20.20.10">
    <property type="entry name" value="Alanine racemase"/>
    <property type="match status" value="1"/>
</dbReference>
<accession>A0A1X6Y5B2</accession>
<evidence type="ECO:0000259" key="3">
    <source>
        <dbReference type="SMART" id="SM01119"/>
    </source>
</evidence>
<dbReference type="SUPFAM" id="SSF51419">
    <property type="entry name" value="PLP-binding barrel"/>
    <property type="match status" value="1"/>
</dbReference>
<proteinExistence type="inferred from homology"/>
<dbReference type="EC" id="4.3.1.27" evidence="4"/>
<dbReference type="Gene3D" id="2.40.37.20">
    <property type="entry name" value="D-serine dehydratase-like domain"/>
    <property type="match status" value="1"/>
</dbReference>
<dbReference type="Pfam" id="PF14031">
    <property type="entry name" value="D-ser_dehydrat"/>
    <property type="match status" value="1"/>
</dbReference>
<organism evidence="4 5">
    <name type="scientific">Roseovarius albus</name>
    <dbReference type="NCBI Taxonomy" id="1247867"/>
    <lineage>
        <taxon>Bacteria</taxon>
        <taxon>Pseudomonadati</taxon>
        <taxon>Pseudomonadota</taxon>
        <taxon>Alphaproteobacteria</taxon>
        <taxon>Rhodobacterales</taxon>
        <taxon>Roseobacteraceae</taxon>
        <taxon>Roseovarius</taxon>
    </lineage>
</organism>
<dbReference type="InterPro" id="IPR051466">
    <property type="entry name" value="D-amino_acid_metab_enzyme"/>
</dbReference>
<protein>
    <submittedName>
        <fullName evidence="4">D-threo-3-hydroxyaspartate dehydratase</fullName>
        <ecNumber evidence="4">4.3.1.27</ecNumber>
    </submittedName>
</protein>
<feature type="domain" description="D-serine dehydratase-like" evidence="3">
    <location>
        <begin position="259"/>
        <end position="366"/>
    </location>
</feature>
<evidence type="ECO:0000313" key="4">
    <source>
        <dbReference type="EMBL" id="SLN10856.1"/>
    </source>
</evidence>
<dbReference type="PANTHER" id="PTHR28004">
    <property type="entry name" value="ZGC:162816-RELATED"/>
    <property type="match status" value="1"/>
</dbReference>
<evidence type="ECO:0000256" key="1">
    <source>
        <dbReference type="ARBA" id="ARBA00005323"/>
    </source>
</evidence>
<dbReference type="SMART" id="SM01119">
    <property type="entry name" value="D-ser_dehydrat"/>
    <property type="match status" value="1"/>
</dbReference>
<dbReference type="InterPro" id="IPR001608">
    <property type="entry name" value="Ala_racemase_N"/>
</dbReference>
<name>A0A1X6Y5B2_9RHOB</name>
<sequence length="382" mass="41189">MVELKSELAALQTPALILDERKMMRNVLRLEDRIRPHGVSLRPHLKTVKSIEVARRILPEGFGPVTVSTLNEAEQFAAAGVRDIIYSVGIAAQKLDRVVDVRARGCDLSVILDNLDQARAVAEASARNGMAIPALIELDCDDHRSGVAPDDPLLLELGTVLHNSAAELRGVLTHAGESYEVYGREAHAGCAEVERRAAVVAAERLRAAGLPCPVVSVGSTPTAHALTCFDGLTEVRAGVFTFFDLFQAGIGVCEMDDIAISVLTTVIGHQKNKGWAITDAGWMAMSRDRGSAGQRVDQGYGLVCDMEGRVLPDLIVLKANQEHGIIAPRPGSGATLPEFPVGTMLRILPNHACATAAQYDRYHVIPEDPDVPLTEWSRFGGW</sequence>
<dbReference type="InterPro" id="IPR029066">
    <property type="entry name" value="PLP-binding_barrel"/>
</dbReference>
<dbReference type="Pfam" id="PF01168">
    <property type="entry name" value="Ala_racemase_N"/>
    <property type="match status" value="1"/>
</dbReference>
<gene>
    <name evidence="4" type="primary">dthadh</name>
    <name evidence="4" type="ORF">ROA7450_00046</name>
</gene>
<dbReference type="EMBL" id="FWFX01000001">
    <property type="protein sequence ID" value="SLN10856.1"/>
    <property type="molecule type" value="Genomic_DNA"/>
</dbReference>
<keyword evidence="5" id="KW-1185">Reference proteome</keyword>
<comment type="similarity">
    <text evidence="1">Belongs to the DSD1 family.</text>
</comment>
<dbReference type="GO" id="GO:0036088">
    <property type="term" value="P:D-serine catabolic process"/>
    <property type="evidence" value="ECO:0007669"/>
    <property type="project" value="TreeGrafter"/>
</dbReference>
<keyword evidence="2 4" id="KW-0456">Lyase</keyword>
<reference evidence="4 5" key="1">
    <citation type="submission" date="2017-03" db="EMBL/GenBank/DDBJ databases">
        <authorList>
            <person name="Afonso C.L."/>
            <person name="Miller P.J."/>
            <person name="Scott M.A."/>
            <person name="Spackman E."/>
            <person name="Goraichik I."/>
            <person name="Dimitrov K.M."/>
            <person name="Suarez D.L."/>
            <person name="Swayne D.E."/>
        </authorList>
    </citation>
    <scope>NUCLEOTIDE SEQUENCE [LARGE SCALE GENOMIC DNA]</scope>
    <source>
        <strain evidence="4 5">CECT 7450</strain>
    </source>
</reference>
<dbReference type="PANTHER" id="PTHR28004:SF2">
    <property type="entry name" value="D-SERINE DEHYDRATASE"/>
    <property type="match status" value="1"/>
</dbReference>
<dbReference type="GO" id="GO:0008721">
    <property type="term" value="F:D-serine ammonia-lyase activity"/>
    <property type="evidence" value="ECO:0007669"/>
    <property type="project" value="TreeGrafter"/>
</dbReference>
<dbReference type="AlphaFoldDB" id="A0A1X6Y5B2"/>
<dbReference type="RefSeq" id="WP_234999358.1">
    <property type="nucleotide sequence ID" value="NZ_FWFX01000001.1"/>
</dbReference>